<evidence type="ECO:0000259" key="4">
    <source>
        <dbReference type="PROSITE" id="PS51384"/>
    </source>
</evidence>
<dbReference type="PANTHER" id="PTHR47354:SF5">
    <property type="entry name" value="PROTEIN RFBI"/>
    <property type="match status" value="1"/>
</dbReference>
<keyword evidence="1" id="KW-0479">Metal-binding</keyword>
<dbReference type="CDD" id="cd00207">
    <property type="entry name" value="fer2"/>
    <property type="match status" value="1"/>
</dbReference>
<evidence type="ECO:0000259" key="3">
    <source>
        <dbReference type="PROSITE" id="PS51085"/>
    </source>
</evidence>
<feature type="domain" description="FAD-binding FR-type" evidence="4">
    <location>
        <begin position="108"/>
        <end position="206"/>
    </location>
</feature>
<dbReference type="InterPro" id="IPR001041">
    <property type="entry name" value="2Fe-2S_ferredoxin-type"/>
</dbReference>
<dbReference type="Gene3D" id="2.40.30.10">
    <property type="entry name" value="Translation factors"/>
    <property type="match status" value="1"/>
</dbReference>
<dbReference type="InterPro" id="IPR036010">
    <property type="entry name" value="2Fe-2S_ferredoxin-like_sf"/>
</dbReference>
<dbReference type="Proteomes" id="UP000434925">
    <property type="component" value="Unassembled WGS sequence"/>
</dbReference>
<dbReference type="GO" id="GO:0016491">
    <property type="term" value="F:oxidoreductase activity"/>
    <property type="evidence" value="ECO:0007669"/>
    <property type="project" value="InterPro"/>
</dbReference>
<dbReference type="Pfam" id="PF00970">
    <property type="entry name" value="FAD_binding_6"/>
    <property type="match status" value="1"/>
</dbReference>
<dbReference type="PROSITE" id="PS51384">
    <property type="entry name" value="FAD_FR"/>
    <property type="match status" value="1"/>
</dbReference>
<evidence type="ECO:0000256" key="1">
    <source>
        <dbReference type="ARBA" id="ARBA00023014"/>
    </source>
</evidence>
<dbReference type="InterPro" id="IPR050415">
    <property type="entry name" value="MRET"/>
</dbReference>
<dbReference type="GO" id="GO:0051537">
    <property type="term" value="F:2 iron, 2 sulfur cluster binding"/>
    <property type="evidence" value="ECO:0007669"/>
    <property type="project" value="InterPro"/>
</dbReference>
<dbReference type="InterPro" id="IPR001709">
    <property type="entry name" value="Flavoprot_Pyr_Nucl_cyt_Rdtase"/>
</dbReference>
<dbReference type="SUPFAM" id="SSF63380">
    <property type="entry name" value="Riboflavin synthase domain-like"/>
    <property type="match status" value="1"/>
</dbReference>
<dbReference type="Pfam" id="PF00175">
    <property type="entry name" value="NAD_binding_1"/>
    <property type="match status" value="1"/>
</dbReference>
<dbReference type="Pfam" id="PF00111">
    <property type="entry name" value="Fer2"/>
    <property type="match status" value="1"/>
</dbReference>
<dbReference type="PROSITE" id="PS51085">
    <property type="entry name" value="2FE2S_FER_2"/>
    <property type="match status" value="1"/>
</dbReference>
<feature type="domain" description="2Fe-2S ferredoxin-type" evidence="3">
    <location>
        <begin position="11"/>
        <end position="103"/>
    </location>
</feature>
<dbReference type="InterPro" id="IPR017927">
    <property type="entry name" value="FAD-bd_FR_type"/>
</dbReference>
<dbReference type="InterPro" id="IPR039261">
    <property type="entry name" value="FNR_nucleotide-bd"/>
</dbReference>
<sequence>MNDSLSATLMHRVNVKPIDRTFEVQQDDTILAAALKSGCQLPYSCQNGICGTCRAKVLDGVVDHAGSSMAILSNEDRQQGYALLCQAKALTALTIACEVVEATQDIPIRRLVSRVDRLERLAEDVMRIRLRLPAKESFRFLPGQYINVVMPGGIRRSLSLANVPDDNVLELHLRNYGGPFSQHVFNVMKENDLVRLEGPLGTFFVREDSSKPMVFVASGTGFAPIKAMIERELEKASSREITLYWGGRRASDLYLSSVAEAWAKSHNITFIPVLSEAHPDDLWEGRVGFVHRAVMEDYEDLSQHQVYACGAPIVVQSARQDFVALRNLPEEEFFADMFVSGQKAAQ</sequence>
<dbReference type="SUPFAM" id="SSF54292">
    <property type="entry name" value="2Fe-2S ferredoxin-like"/>
    <property type="match status" value="1"/>
</dbReference>
<evidence type="ECO:0000313" key="7">
    <source>
        <dbReference type="Proteomes" id="UP000182814"/>
    </source>
</evidence>
<dbReference type="PATRIC" id="fig|163011.3.peg.1245"/>
<evidence type="ECO:0000313" key="6">
    <source>
        <dbReference type="EMBL" id="SDT27979.1"/>
    </source>
</evidence>
<dbReference type="PRINTS" id="PR00410">
    <property type="entry name" value="PHEHYDRXLASE"/>
</dbReference>
<dbReference type="InterPro" id="IPR017938">
    <property type="entry name" value="Riboflavin_synthase-like_b-brl"/>
</dbReference>
<accession>A0A0J6HDU9</accession>
<dbReference type="PROSITE" id="PS00197">
    <property type="entry name" value="2FE2S_FER_1"/>
    <property type="match status" value="1"/>
</dbReference>
<reference evidence="6" key="1">
    <citation type="submission" date="2016-10" db="EMBL/GenBank/DDBJ databases">
        <authorList>
            <person name="de Groot N.N."/>
        </authorList>
    </citation>
    <scope>NUCLEOTIDE SEQUENCE [LARGE SCALE GENOMIC DNA]</scope>
    <source>
        <strain evidence="6">BS3782</strain>
    </source>
</reference>
<evidence type="ECO:0000313" key="8">
    <source>
        <dbReference type="Proteomes" id="UP000434925"/>
    </source>
</evidence>
<dbReference type="PRINTS" id="PR00371">
    <property type="entry name" value="FPNCR"/>
</dbReference>
<dbReference type="EMBL" id="VZPO01000007">
    <property type="protein sequence ID" value="KAB0502591.1"/>
    <property type="molecule type" value="Genomic_DNA"/>
</dbReference>
<name>A0A0J6HDU9_9PSED</name>
<reference evidence="7" key="2">
    <citation type="submission" date="2016-10" db="EMBL/GenBank/DDBJ databases">
        <authorList>
            <person name="Varghese N."/>
            <person name="Submissions S."/>
        </authorList>
    </citation>
    <scope>NUCLEOTIDE SEQUENCE [LARGE SCALE GENOMIC DNA]</scope>
    <source>
        <strain evidence="7">BS3782</strain>
    </source>
</reference>
<dbReference type="EMBL" id="LT629746">
    <property type="protein sequence ID" value="SDT27979.1"/>
    <property type="molecule type" value="Genomic_DNA"/>
</dbReference>
<dbReference type="InterPro" id="IPR008333">
    <property type="entry name" value="Cbr1-like_FAD-bd_dom"/>
</dbReference>
<comment type="cofactor">
    <cofactor evidence="2">
        <name>[2Fe-2S] cluster</name>
        <dbReference type="ChEBI" id="CHEBI:190135"/>
    </cofactor>
</comment>
<dbReference type="AlphaFoldDB" id="A0A0J6HDU9"/>
<dbReference type="PANTHER" id="PTHR47354">
    <property type="entry name" value="NADH OXIDOREDUCTASE HCR"/>
    <property type="match status" value="1"/>
</dbReference>
<dbReference type="RefSeq" id="WP_048392909.1">
    <property type="nucleotide sequence ID" value="NZ_JYLB01000001.1"/>
</dbReference>
<dbReference type="Proteomes" id="UP000182814">
    <property type="component" value="Chromosome I"/>
</dbReference>
<evidence type="ECO:0000313" key="5">
    <source>
        <dbReference type="EMBL" id="KAB0502591.1"/>
    </source>
</evidence>
<protein>
    <submittedName>
        <fullName evidence="6">CDP-4-dehydro-6-deoxyglucose reductase</fullName>
    </submittedName>
    <submittedName>
        <fullName evidence="5">CDP-6-deoxy-delta-3,4-glucoseen reductase</fullName>
    </submittedName>
</protein>
<gene>
    <name evidence="5" type="ORF">F7R14_18235</name>
    <name evidence="6" type="ORF">SAMN04490191_3758</name>
</gene>
<dbReference type="InterPro" id="IPR012675">
    <property type="entry name" value="Beta-grasp_dom_sf"/>
</dbReference>
<organism evidence="6 7">
    <name type="scientific">Pseudomonas lini</name>
    <dbReference type="NCBI Taxonomy" id="163011"/>
    <lineage>
        <taxon>Bacteria</taxon>
        <taxon>Pseudomonadati</taxon>
        <taxon>Pseudomonadota</taxon>
        <taxon>Gammaproteobacteria</taxon>
        <taxon>Pseudomonadales</taxon>
        <taxon>Pseudomonadaceae</taxon>
        <taxon>Pseudomonas</taxon>
    </lineage>
</organism>
<dbReference type="CDD" id="cd06189">
    <property type="entry name" value="flavin_oxioreductase"/>
    <property type="match status" value="1"/>
</dbReference>
<dbReference type="InterPro" id="IPR006058">
    <property type="entry name" value="2Fe2S_fd_BS"/>
</dbReference>
<dbReference type="Gene3D" id="3.40.50.80">
    <property type="entry name" value="Nucleotide-binding domain of ferredoxin-NADP reductase (FNR) module"/>
    <property type="match status" value="1"/>
</dbReference>
<reference evidence="5 8" key="3">
    <citation type="submission" date="2019-09" db="EMBL/GenBank/DDBJ databases">
        <title>Draft genome sequences of 48 bacterial type strains from the CCUG.</title>
        <authorList>
            <person name="Tunovic T."/>
            <person name="Pineiro-Iglesias B."/>
            <person name="Unosson C."/>
            <person name="Inganas E."/>
            <person name="Ohlen M."/>
            <person name="Cardew S."/>
            <person name="Jensie-Markopoulos S."/>
            <person name="Salva-Serra F."/>
            <person name="Jaen-Luchoro D."/>
            <person name="Karlsson R."/>
            <person name="Svensson-Stadler L."/>
            <person name="Chun J."/>
            <person name="Moore E."/>
        </authorList>
    </citation>
    <scope>NUCLEOTIDE SEQUENCE [LARGE SCALE GENOMIC DNA]</scope>
    <source>
        <strain evidence="5 8">CCUG 51522</strain>
    </source>
</reference>
<dbReference type="SUPFAM" id="SSF52343">
    <property type="entry name" value="Ferredoxin reductase-like, C-terminal NADP-linked domain"/>
    <property type="match status" value="1"/>
</dbReference>
<proteinExistence type="predicted"/>
<keyword evidence="1" id="KW-0411">Iron-sulfur</keyword>
<dbReference type="Gene3D" id="3.10.20.30">
    <property type="match status" value="1"/>
</dbReference>
<keyword evidence="7" id="KW-1185">Reference proteome</keyword>
<dbReference type="InterPro" id="IPR001433">
    <property type="entry name" value="OxRdtase_FAD/NAD-bd"/>
</dbReference>
<evidence type="ECO:0000256" key="2">
    <source>
        <dbReference type="ARBA" id="ARBA00034078"/>
    </source>
</evidence>
<keyword evidence="1" id="KW-0408">Iron</keyword>